<evidence type="ECO:0000313" key="2">
    <source>
        <dbReference type="Proteomes" id="UP000626148"/>
    </source>
</evidence>
<dbReference type="AlphaFoldDB" id="A0A918K0R1"/>
<name>A0A918K0R1_9GAMM</name>
<sequence length="344" mass="37640">MDKLQRYVQAASAYTLGGQTPAAVYAVAATRQGDIDQPGLTESESLTIDVDGLPLPCYTFPADAEQGEHTFDGRIRATRLAAKALTALWNRHGPLPETTAMVFSVNRDDWPSEPAEVIQEQLVGECLELGDPDLAEWCRLAAVYRMDEPKDRALIEAETSLVWLSADSLINQATVDRLSDRVAIQYFTDGLVLGEAATAIWLTCEPRPGAARLTLYPKPLNTLDANEPSLAEAQPYAHGLVTHLDQDMDQQAQWHQWLGDYEPKTEFDQVQHASVTLGFGYVGAAGPGLAVLCALGRHQMPCPPVATQWLFHQNLDHSYSLMKLDSYTETATPAHEPKQGGLSG</sequence>
<evidence type="ECO:0000313" key="1">
    <source>
        <dbReference type="EMBL" id="GGX41411.1"/>
    </source>
</evidence>
<dbReference type="RefSeq" id="WP_189606931.1">
    <property type="nucleotide sequence ID" value="NZ_BMXR01000001.1"/>
</dbReference>
<reference evidence="1" key="1">
    <citation type="journal article" date="2014" name="Int. J. Syst. Evol. Microbiol.">
        <title>Complete genome sequence of Corynebacterium casei LMG S-19264T (=DSM 44701T), isolated from a smear-ripened cheese.</title>
        <authorList>
            <consortium name="US DOE Joint Genome Institute (JGI-PGF)"/>
            <person name="Walter F."/>
            <person name="Albersmeier A."/>
            <person name="Kalinowski J."/>
            <person name="Ruckert C."/>
        </authorList>
    </citation>
    <scope>NUCLEOTIDE SEQUENCE</scope>
    <source>
        <strain evidence="1">KCTC 22169</strain>
    </source>
</reference>
<organism evidence="1 2">
    <name type="scientific">Saccharospirillum salsuginis</name>
    <dbReference type="NCBI Taxonomy" id="418750"/>
    <lineage>
        <taxon>Bacteria</taxon>
        <taxon>Pseudomonadati</taxon>
        <taxon>Pseudomonadota</taxon>
        <taxon>Gammaproteobacteria</taxon>
        <taxon>Oceanospirillales</taxon>
        <taxon>Saccharospirillaceae</taxon>
        <taxon>Saccharospirillum</taxon>
    </lineage>
</organism>
<keyword evidence="2" id="KW-1185">Reference proteome</keyword>
<reference evidence="1" key="2">
    <citation type="submission" date="2020-09" db="EMBL/GenBank/DDBJ databases">
        <authorList>
            <person name="Sun Q."/>
            <person name="Kim S."/>
        </authorList>
    </citation>
    <scope>NUCLEOTIDE SEQUENCE</scope>
    <source>
        <strain evidence="1">KCTC 22169</strain>
    </source>
</reference>
<gene>
    <name evidence="1" type="ORF">GCM10007392_05400</name>
</gene>
<accession>A0A918K0R1</accession>
<comment type="caution">
    <text evidence="1">The sequence shown here is derived from an EMBL/GenBank/DDBJ whole genome shotgun (WGS) entry which is preliminary data.</text>
</comment>
<proteinExistence type="predicted"/>
<dbReference type="Proteomes" id="UP000626148">
    <property type="component" value="Unassembled WGS sequence"/>
</dbReference>
<protein>
    <submittedName>
        <fullName evidence="1">Uncharacterized protein</fullName>
    </submittedName>
</protein>
<dbReference type="EMBL" id="BMXR01000001">
    <property type="protein sequence ID" value="GGX41411.1"/>
    <property type="molecule type" value="Genomic_DNA"/>
</dbReference>